<keyword evidence="5" id="KW-1003">Cell membrane</keyword>
<comment type="subcellular location">
    <subcellularLocation>
        <location evidence="2">Endomembrane system</location>
    </subcellularLocation>
    <subcellularLocation>
        <location evidence="1">Membrane</location>
        <topology evidence="1">Single-pass membrane protein</topology>
    </subcellularLocation>
</comment>
<evidence type="ECO:0000256" key="12">
    <source>
        <dbReference type="ARBA" id="ARBA00023310"/>
    </source>
</evidence>
<proteinExistence type="inferred from homology"/>
<feature type="coiled-coil region" evidence="14">
    <location>
        <begin position="66"/>
        <end position="107"/>
    </location>
</feature>
<dbReference type="InterPro" id="IPR050059">
    <property type="entry name" value="ATP_synthase_B_chain"/>
</dbReference>
<keyword evidence="4" id="KW-0813">Transport</keyword>
<dbReference type="GO" id="GO:0046961">
    <property type="term" value="F:proton-transporting ATPase activity, rotational mechanism"/>
    <property type="evidence" value="ECO:0007669"/>
    <property type="project" value="TreeGrafter"/>
</dbReference>
<dbReference type="InterPro" id="IPR002146">
    <property type="entry name" value="ATP_synth_b/b'su_bac/chlpt"/>
</dbReference>
<evidence type="ECO:0000256" key="11">
    <source>
        <dbReference type="ARBA" id="ARBA00023136"/>
    </source>
</evidence>
<evidence type="ECO:0000256" key="8">
    <source>
        <dbReference type="ARBA" id="ARBA00022781"/>
    </source>
</evidence>
<comment type="function">
    <text evidence="13">F(1)F(0) ATP synthase produces ATP from ADP in the presence of a proton or sodium gradient. F-type ATPases consist of two structural domains, F(1) containing the extramembraneous catalytic core and F(0) containing the membrane proton channel, linked together by a central stalk and a peripheral stalk. During catalysis, ATP synthesis in the catalytic domain of F(1) is coupled via a rotary mechanism of the central stalk subunits to proton translocation.</text>
</comment>
<feature type="transmembrane region" description="Helical" evidence="15">
    <location>
        <begin position="43"/>
        <end position="62"/>
    </location>
</feature>
<evidence type="ECO:0000256" key="5">
    <source>
        <dbReference type="ARBA" id="ARBA00022475"/>
    </source>
</evidence>
<dbReference type="NCBIfam" id="TIGR01144">
    <property type="entry name" value="ATP_synt_b"/>
    <property type="match status" value="1"/>
</dbReference>
<dbReference type="HAMAP" id="MF_01398">
    <property type="entry name" value="ATP_synth_b_bprime"/>
    <property type="match status" value="1"/>
</dbReference>
<evidence type="ECO:0000256" key="4">
    <source>
        <dbReference type="ARBA" id="ARBA00022448"/>
    </source>
</evidence>
<accession>A0A5J4L4V8</accession>
<comment type="similarity">
    <text evidence="3">Belongs to the ATPase B chain family.</text>
</comment>
<evidence type="ECO:0000256" key="1">
    <source>
        <dbReference type="ARBA" id="ARBA00004167"/>
    </source>
</evidence>
<evidence type="ECO:0000313" key="16">
    <source>
        <dbReference type="EMBL" id="GER93920.1"/>
    </source>
</evidence>
<evidence type="ECO:0000256" key="6">
    <source>
        <dbReference type="ARBA" id="ARBA00022547"/>
    </source>
</evidence>
<dbReference type="PANTHER" id="PTHR33445">
    <property type="entry name" value="ATP SYNTHASE SUBUNIT B', CHLOROPLASTIC"/>
    <property type="match status" value="1"/>
</dbReference>
<keyword evidence="9 15" id="KW-1133">Transmembrane helix</keyword>
<keyword evidence="12" id="KW-0066">ATP synthesis</keyword>
<dbReference type="CDD" id="cd06503">
    <property type="entry name" value="ATP-synt_Fo_b"/>
    <property type="match status" value="1"/>
</dbReference>
<dbReference type="PANTHER" id="PTHR33445:SF1">
    <property type="entry name" value="ATP SYNTHASE SUBUNIT B"/>
    <property type="match status" value="1"/>
</dbReference>
<dbReference type="GO" id="GO:0045259">
    <property type="term" value="C:proton-transporting ATP synthase complex"/>
    <property type="evidence" value="ECO:0007669"/>
    <property type="project" value="UniProtKB-KW"/>
</dbReference>
<evidence type="ECO:0000256" key="14">
    <source>
        <dbReference type="SAM" id="Coils"/>
    </source>
</evidence>
<reference evidence="16" key="1">
    <citation type="submission" date="2019-10" db="EMBL/GenBank/DDBJ databases">
        <title>Metagenomic sequencing of thiosulfate-disproportionating enrichment culture.</title>
        <authorList>
            <person name="Umezawa K."/>
            <person name="Kojima H."/>
            <person name="Fukui M."/>
        </authorList>
    </citation>
    <scope>NUCLEOTIDE SEQUENCE</scope>
    <source>
        <strain evidence="16">45J</strain>
    </source>
</reference>
<keyword evidence="11 15" id="KW-0472">Membrane</keyword>
<evidence type="ECO:0000256" key="9">
    <source>
        <dbReference type="ARBA" id="ARBA00022989"/>
    </source>
</evidence>
<keyword evidence="7 15" id="KW-0812">Transmembrane</keyword>
<keyword evidence="8" id="KW-0375">Hydrogen ion transport</keyword>
<evidence type="ECO:0000256" key="2">
    <source>
        <dbReference type="ARBA" id="ARBA00004308"/>
    </source>
</evidence>
<sequence length="196" mass="22499">MKKISGFKFQISNLLFTVYFSLFPVAVFAAEAGGEHGGSIMEWVWRIVNFAILVFILVKFLNKPLKNYLQQRKELIEKSIKEAQEAKELAMKALREVEERLKVKDKEVEDIISSAKVSGEKEKERLVQEGERLKVKILEQAKTNIEYEVKKAKEAIKAEAVDAAMQLAEEKIKAKITKDDHEKLFQESLKLISTKN</sequence>
<name>A0A5J4L4V8_9ZZZZ</name>
<evidence type="ECO:0000256" key="3">
    <source>
        <dbReference type="ARBA" id="ARBA00005513"/>
    </source>
</evidence>
<organism evidence="16">
    <name type="scientific">hot springs metagenome</name>
    <dbReference type="NCBI Taxonomy" id="433727"/>
    <lineage>
        <taxon>unclassified sequences</taxon>
        <taxon>metagenomes</taxon>
        <taxon>ecological metagenomes</taxon>
    </lineage>
</organism>
<dbReference type="EMBL" id="BLAB01000001">
    <property type="protein sequence ID" value="GER93920.1"/>
    <property type="molecule type" value="Genomic_DNA"/>
</dbReference>
<feature type="transmembrane region" description="Helical" evidence="15">
    <location>
        <begin position="12"/>
        <end position="31"/>
    </location>
</feature>
<dbReference type="InterPro" id="IPR005864">
    <property type="entry name" value="ATP_synth_F0_bsu_bac"/>
</dbReference>
<keyword evidence="6" id="KW-0138">CF(0)</keyword>
<dbReference type="GO" id="GO:0012505">
    <property type="term" value="C:endomembrane system"/>
    <property type="evidence" value="ECO:0007669"/>
    <property type="project" value="UniProtKB-SubCell"/>
</dbReference>
<dbReference type="GO" id="GO:0015986">
    <property type="term" value="P:proton motive force-driven ATP synthesis"/>
    <property type="evidence" value="ECO:0007669"/>
    <property type="project" value="InterPro"/>
</dbReference>
<keyword evidence="14" id="KW-0175">Coiled coil</keyword>
<evidence type="ECO:0000256" key="7">
    <source>
        <dbReference type="ARBA" id="ARBA00022692"/>
    </source>
</evidence>
<gene>
    <name evidence="16" type="ORF">A45J_1678</name>
</gene>
<evidence type="ECO:0000256" key="13">
    <source>
        <dbReference type="ARBA" id="ARBA00025198"/>
    </source>
</evidence>
<dbReference type="AlphaFoldDB" id="A0A5J4L4V8"/>
<evidence type="ECO:0000256" key="10">
    <source>
        <dbReference type="ARBA" id="ARBA00023065"/>
    </source>
</evidence>
<keyword evidence="10" id="KW-0406">Ion transport</keyword>
<comment type="caution">
    <text evidence="16">The sequence shown here is derived from an EMBL/GenBank/DDBJ whole genome shotgun (WGS) entry which is preliminary data.</text>
</comment>
<dbReference type="Pfam" id="PF00430">
    <property type="entry name" value="ATP-synt_B"/>
    <property type="match status" value="1"/>
</dbReference>
<evidence type="ECO:0000256" key="15">
    <source>
        <dbReference type="SAM" id="Phobius"/>
    </source>
</evidence>
<protein>
    <submittedName>
        <fullName evidence="16">ATP synthase F0 subunit B</fullName>
    </submittedName>
</protein>